<dbReference type="OMA" id="NILEYDF"/>
<proteinExistence type="predicted"/>
<evidence type="ECO:0000256" key="3">
    <source>
        <dbReference type="ARBA" id="ARBA00023125"/>
    </source>
</evidence>
<feature type="region of interest" description="Disordered" evidence="6">
    <location>
        <begin position="253"/>
        <end position="294"/>
    </location>
</feature>
<dbReference type="Gene3D" id="2.20.25.80">
    <property type="entry name" value="WRKY domain"/>
    <property type="match status" value="1"/>
</dbReference>
<accession>A0A103XJ03</accession>
<evidence type="ECO:0000313" key="8">
    <source>
        <dbReference type="EMBL" id="KVH91623.1"/>
    </source>
</evidence>
<keyword evidence="3 8" id="KW-0238">DNA-binding</keyword>
<dbReference type="Proteomes" id="UP000243975">
    <property type="component" value="Unassembled WGS sequence"/>
</dbReference>
<dbReference type="Pfam" id="PF03106">
    <property type="entry name" value="WRKY"/>
    <property type="match status" value="1"/>
</dbReference>
<dbReference type="GO" id="GO:0043565">
    <property type="term" value="F:sequence-specific DNA binding"/>
    <property type="evidence" value="ECO:0007669"/>
    <property type="project" value="InterPro"/>
</dbReference>
<name>A0A103XJ03_CYNCS</name>
<protein>
    <submittedName>
        <fullName evidence="8">DNA-binding WRKY</fullName>
    </submittedName>
</protein>
<dbReference type="PANTHER" id="PTHR31429">
    <property type="entry name" value="WRKY TRANSCRIPTION FACTOR 36-RELATED"/>
    <property type="match status" value="1"/>
</dbReference>
<comment type="subcellular location">
    <subcellularLocation>
        <location evidence="1">Nucleus</location>
    </subcellularLocation>
</comment>
<reference evidence="8 9" key="1">
    <citation type="journal article" date="2016" name="Sci. Rep.">
        <title>The genome sequence of the outbreeding globe artichoke constructed de novo incorporating a phase-aware low-pass sequencing strategy of F1 progeny.</title>
        <authorList>
            <person name="Scaglione D."/>
            <person name="Reyes-Chin-Wo S."/>
            <person name="Acquadro A."/>
            <person name="Froenicke L."/>
            <person name="Portis E."/>
            <person name="Beitel C."/>
            <person name="Tirone M."/>
            <person name="Mauro R."/>
            <person name="Lo Monaco A."/>
            <person name="Mauromicale G."/>
            <person name="Faccioli P."/>
            <person name="Cattivelli L."/>
            <person name="Rieseberg L."/>
            <person name="Michelmore R."/>
            <person name="Lanteri S."/>
        </authorList>
    </citation>
    <scope>NUCLEOTIDE SEQUENCE [LARGE SCALE GENOMIC DNA]</scope>
    <source>
        <strain evidence="8">2C</strain>
    </source>
</reference>
<dbReference type="GO" id="GO:0005634">
    <property type="term" value="C:nucleus"/>
    <property type="evidence" value="ECO:0007669"/>
    <property type="project" value="UniProtKB-SubCell"/>
</dbReference>
<dbReference type="InterPro" id="IPR003657">
    <property type="entry name" value="WRKY_dom"/>
</dbReference>
<keyword evidence="4" id="KW-0804">Transcription</keyword>
<dbReference type="Gramene" id="KVH91623">
    <property type="protein sequence ID" value="KVH91623"/>
    <property type="gene ID" value="Ccrd_006337"/>
</dbReference>
<sequence length="294" mass="33355">MVDTSLGIDLNVTPFHKTDDTPMNDDLTRMSLENKKLREKLTTVWDKNNTLQNQVNKLMQDHDLLVNNLNKRKFVECEEGSTSGRTENLHRGSLKRTNGGVTRVYRRTDDPSDKSMVVKDGYQWRKYGQKVTRDNPSPRAYYKCSFAPSCPVKKKVQRSVDDAHLLVVTYEGEHNHQSMEKEPNQTSNRRLNSPMEMLKYDEVLVEQMANSLRRNSDFIEDLADAISSNILEYDFLCDSRLDEEGDWAIIVSDLGGGGGEQGRRRWRRAGQAEAEARSAGGGGGQHGNSRSRAV</sequence>
<evidence type="ECO:0000256" key="1">
    <source>
        <dbReference type="ARBA" id="ARBA00004123"/>
    </source>
</evidence>
<evidence type="ECO:0000256" key="6">
    <source>
        <dbReference type="SAM" id="MobiDB-lite"/>
    </source>
</evidence>
<dbReference type="InterPro" id="IPR036576">
    <property type="entry name" value="WRKY_dom_sf"/>
</dbReference>
<dbReference type="GO" id="GO:0003700">
    <property type="term" value="F:DNA-binding transcription factor activity"/>
    <property type="evidence" value="ECO:0007669"/>
    <property type="project" value="InterPro"/>
</dbReference>
<feature type="non-terminal residue" evidence="8">
    <location>
        <position position="1"/>
    </location>
</feature>
<dbReference type="SUPFAM" id="SSF118290">
    <property type="entry name" value="WRKY DNA-binding domain"/>
    <property type="match status" value="1"/>
</dbReference>
<dbReference type="STRING" id="59895.A0A103XJ03"/>
<evidence type="ECO:0000256" key="2">
    <source>
        <dbReference type="ARBA" id="ARBA00023015"/>
    </source>
</evidence>
<evidence type="ECO:0000256" key="4">
    <source>
        <dbReference type="ARBA" id="ARBA00023163"/>
    </source>
</evidence>
<comment type="caution">
    <text evidence="8">The sequence shown here is derived from an EMBL/GenBank/DDBJ whole genome shotgun (WGS) entry which is preliminary data.</text>
</comment>
<dbReference type="PANTHER" id="PTHR31429:SF105">
    <property type="entry name" value="WRKY DOMAIN-CONTAINING PROTEIN"/>
    <property type="match status" value="1"/>
</dbReference>
<keyword evidence="9" id="KW-1185">Reference proteome</keyword>
<feature type="domain" description="WRKY" evidence="7">
    <location>
        <begin position="113"/>
        <end position="179"/>
    </location>
</feature>
<organism evidence="8 9">
    <name type="scientific">Cynara cardunculus var. scolymus</name>
    <name type="common">Globe artichoke</name>
    <name type="synonym">Cynara scolymus</name>
    <dbReference type="NCBI Taxonomy" id="59895"/>
    <lineage>
        <taxon>Eukaryota</taxon>
        <taxon>Viridiplantae</taxon>
        <taxon>Streptophyta</taxon>
        <taxon>Embryophyta</taxon>
        <taxon>Tracheophyta</taxon>
        <taxon>Spermatophyta</taxon>
        <taxon>Magnoliopsida</taxon>
        <taxon>eudicotyledons</taxon>
        <taxon>Gunneridae</taxon>
        <taxon>Pentapetalae</taxon>
        <taxon>asterids</taxon>
        <taxon>campanulids</taxon>
        <taxon>Asterales</taxon>
        <taxon>Asteraceae</taxon>
        <taxon>Carduoideae</taxon>
        <taxon>Cardueae</taxon>
        <taxon>Carduinae</taxon>
        <taxon>Cynara</taxon>
    </lineage>
</organism>
<evidence type="ECO:0000259" key="7">
    <source>
        <dbReference type="PROSITE" id="PS50811"/>
    </source>
</evidence>
<dbReference type="EMBL" id="LEKV01004915">
    <property type="protein sequence ID" value="KVH91623.1"/>
    <property type="molecule type" value="Genomic_DNA"/>
</dbReference>
<keyword evidence="5" id="KW-0539">Nucleus</keyword>
<dbReference type="SMART" id="SM00774">
    <property type="entry name" value="WRKY"/>
    <property type="match status" value="1"/>
</dbReference>
<evidence type="ECO:0000313" key="9">
    <source>
        <dbReference type="Proteomes" id="UP000243975"/>
    </source>
</evidence>
<gene>
    <name evidence="8" type="ORF">Ccrd_006337</name>
</gene>
<dbReference type="InterPro" id="IPR044810">
    <property type="entry name" value="WRKY_plant"/>
</dbReference>
<dbReference type="AlphaFoldDB" id="A0A103XJ03"/>
<keyword evidence="2" id="KW-0805">Transcription regulation</keyword>
<evidence type="ECO:0000256" key="5">
    <source>
        <dbReference type="ARBA" id="ARBA00023242"/>
    </source>
</evidence>
<dbReference type="PROSITE" id="PS50811">
    <property type="entry name" value="WRKY"/>
    <property type="match status" value="1"/>
</dbReference>